<proteinExistence type="predicted"/>
<comment type="caution">
    <text evidence="1">The sequence shown here is derived from an EMBL/GenBank/DDBJ whole genome shotgun (WGS) entry which is preliminary data.</text>
</comment>
<dbReference type="Proteomes" id="UP001199469">
    <property type="component" value="Unassembled WGS sequence"/>
</dbReference>
<evidence type="ECO:0000313" key="2">
    <source>
        <dbReference type="Proteomes" id="UP001199469"/>
    </source>
</evidence>
<dbReference type="RefSeq" id="WP_230735191.1">
    <property type="nucleotide sequence ID" value="NZ_JAJNDB010000003.1"/>
</dbReference>
<dbReference type="EMBL" id="JAJNDB010000003">
    <property type="protein sequence ID" value="MCD2194779.1"/>
    <property type="molecule type" value="Genomic_DNA"/>
</dbReference>
<reference evidence="1 2" key="1">
    <citation type="submission" date="2021-11" db="EMBL/GenBank/DDBJ databases">
        <title>Draft genome sequence of Actinomycetospora sp. SF1 isolated from the rhizosphere soil.</title>
        <authorList>
            <person name="Duangmal K."/>
            <person name="Chantavorakit T."/>
        </authorList>
    </citation>
    <scope>NUCLEOTIDE SEQUENCE [LARGE SCALE GENOMIC DNA]</scope>
    <source>
        <strain evidence="1 2">TBRC 5722</strain>
    </source>
</reference>
<sequence length="170" mass="16849">MTGATPLVEVTGPGAPVMPPLPEEVGCSPVVGAVCPEPDEFDGVPSPWPVDPESGWVVSSVVGAPLAAVDALVGAVVVPALWSVVVCAAPACPALPSVGAGWPAPSAVVALAGVADAAGPVVCDEADAWEEPCSDPFAGAALVVCAAEPLVAELLAWDPVAWDPFAWLVE</sequence>
<evidence type="ECO:0000313" key="1">
    <source>
        <dbReference type="EMBL" id="MCD2194779.1"/>
    </source>
</evidence>
<gene>
    <name evidence="1" type="ORF">LQ327_15510</name>
</gene>
<protein>
    <submittedName>
        <fullName evidence="1">Uncharacterized protein</fullName>
    </submittedName>
</protein>
<keyword evidence="2" id="KW-1185">Reference proteome</keyword>
<accession>A0ABS8P9K4</accession>
<organism evidence="1 2">
    <name type="scientific">Actinomycetospora endophytica</name>
    <dbReference type="NCBI Taxonomy" id="2291215"/>
    <lineage>
        <taxon>Bacteria</taxon>
        <taxon>Bacillati</taxon>
        <taxon>Actinomycetota</taxon>
        <taxon>Actinomycetes</taxon>
        <taxon>Pseudonocardiales</taxon>
        <taxon>Pseudonocardiaceae</taxon>
        <taxon>Actinomycetospora</taxon>
    </lineage>
</organism>
<name>A0ABS8P9K4_9PSEU</name>